<evidence type="ECO:0000313" key="4">
    <source>
        <dbReference type="Proteomes" id="UP000799753"/>
    </source>
</evidence>
<protein>
    <submittedName>
        <fullName evidence="3">Uncharacterized protein</fullName>
    </submittedName>
</protein>
<reference evidence="3" key="1">
    <citation type="journal article" date="2020" name="Stud. Mycol.">
        <title>101 Dothideomycetes genomes: a test case for predicting lifestyles and emergence of pathogens.</title>
        <authorList>
            <person name="Haridas S."/>
            <person name="Albert R."/>
            <person name="Binder M."/>
            <person name="Bloem J."/>
            <person name="Labutti K."/>
            <person name="Salamov A."/>
            <person name="Andreopoulos B."/>
            <person name="Baker S."/>
            <person name="Barry K."/>
            <person name="Bills G."/>
            <person name="Bluhm B."/>
            <person name="Cannon C."/>
            <person name="Castanera R."/>
            <person name="Culley D."/>
            <person name="Daum C."/>
            <person name="Ezra D."/>
            <person name="Gonzalez J."/>
            <person name="Henrissat B."/>
            <person name="Kuo A."/>
            <person name="Liang C."/>
            <person name="Lipzen A."/>
            <person name="Lutzoni F."/>
            <person name="Magnuson J."/>
            <person name="Mondo S."/>
            <person name="Nolan M."/>
            <person name="Ohm R."/>
            <person name="Pangilinan J."/>
            <person name="Park H.-J."/>
            <person name="Ramirez L."/>
            <person name="Alfaro M."/>
            <person name="Sun H."/>
            <person name="Tritt A."/>
            <person name="Yoshinaga Y."/>
            <person name="Zwiers L.-H."/>
            <person name="Turgeon B."/>
            <person name="Goodwin S."/>
            <person name="Spatafora J."/>
            <person name="Crous P."/>
            <person name="Grigoriev I."/>
        </authorList>
    </citation>
    <scope>NUCLEOTIDE SEQUENCE</scope>
    <source>
        <strain evidence="3">CBS 473.64</strain>
    </source>
</reference>
<feature type="region of interest" description="Disordered" evidence="1">
    <location>
        <begin position="86"/>
        <end position="108"/>
    </location>
</feature>
<gene>
    <name evidence="3" type="ORF">P280DRAFT_528828</name>
</gene>
<feature type="transmembrane region" description="Helical" evidence="2">
    <location>
        <begin position="311"/>
        <end position="331"/>
    </location>
</feature>
<evidence type="ECO:0000256" key="1">
    <source>
        <dbReference type="SAM" id="MobiDB-lite"/>
    </source>
</evidence>
<proteinExistence type="predicted"/>
<dbReference type="Proteomes" id="UP000799753">
    <property type="component" value="Unassembled WGS sequence"/>
</dbReference>
<feature type="compositionally biased region" description="Basic and acidic residues" evidence="1">
    <location>
        <begin position="19"/>
        <end position="30"/>
    </location>
</feature>
<dbReference type="OrthoDB" id="3797732at2759"/>
<name>A0A6A6RSQ3_9PLEO</name>
<evidence type="ECO:0000256" key="2">
    <source>
        <dbReference type="SAM" id="Phobius"/>
    </source>
</evidence>
<feature type="region of interest" description="Disordered" evidence="1">
    <location>
        <begin position="1"/>
        <end position="64"/>
    </location>
</feature>
<evidence type="ECO:0000313" key="3">
    <source>
        <dbReference type="EMBL" id="KAF2638629.1"/>
    </source>
</evidence>
<dbReference type="EMBL" id="MU006789">
    <property type="protein sequence ID" value="KAF2638629.1"/>
    <property type="molecule type" value="Genomic_DNA"/>
</dbReference>
<keyword evidence="2" id="KW-1133">Transmembrane helix</keyword>
<dbReference type="AlphaFoldDB" id="A0A6A6RSQ3"/>
<keyword evidence="4" id="KW-1185">Reference proteome</keyword>
<sequence>MARLSAENFKNTATPTTRADSKSTRFKDLFRGGNSRSSLSPLSAISPPPASPPISPTGEVKPGFQKIGLLPSERAITGIARNRRGAFSISPPVSPRESLAGQEQELKGVSVSHNLDTNLEASGGTRHTMVQEPAKPKILSEGQNTHAGEEDGPKMPTSGTSEPATETIKELDDTTNHALDSDGQPTSMSHMLSDDVRETVTEQQDQEAREGETAHSQAHDAARVASAEELGIQPHDAGVGSSGLNSDRGIEATISTMTNNKEEVVAKIEPGSDSSTSASNPTAVPIPATQQENTVSSIGPFRVKNIHTANLLYRSMMALYVYTGFIAAAFGPKTLFLTAWRFALVCATYELARQHLGWTEAGATDIVVEPVKRAGKRAWALVLVGMHKAVEDTARIILEAVKATNEATVNDH</sequence>
<feature type="compositionally biased region" description="Basic and acidic residues" evidence="1">
    <location>
        <begin position="192"/>
        <end position="222"/>
    </location>
</feature>
<feature type="compositionally biased region" description="Polar residues" evidence="1">
    <location>
        <begin position="8"/>
        <end position="18"/>
    </location>
</feature>
<accession>A0A6A6RSQ3</accession>
<organism evidence="3 4">
    <name type="scientific">Massarina eburnea CBS 473.64</name>
    <dbReference type="NCBI Taxonomy" id="1395130"/>
    <lineage>
        <taxon>Eukaryota</taxon>
        <taxon>Fungi</taxon>
        <taxon>Dikarya</taxon>
        <taxon>Ascomycota</taxon>
        <taxon>Pezizomycotina</taxon>
        <taxon>Dothideomycetes</taxon>
        <taxon>Pleosporomycetidae</taxon>
        <taxon>Pleosporales</taxon>
        <taxon>Massarineae</taxon>
        <taxon>Massarinaceae</taxon>
        <taxon>Massarina</taxon>
    </lineage>
</organism>
<feature type="region of interest" description="Disordered" evidence="1">
    <location>
        <begin position="135"/>
        <end position="225"/>
    </location>
</feature>
<keyword evidence="2" id="KW-0812">Transmembrane</keyword>
<feature type="compositionally biased region" description="Pro residues" evidence="1">
    <location>
        <begin position="46"/>
        <end position="55"/>
    </location>
</feature>
<keyword evidence="2" id="KW-0472">Membrane</keyword>